<reference evidence="2" key="1">
    <citation type="journal article" date="2020" name="Front. Microbiol.">
        <title>Gene regulatory networks of Penicillium echinulatum 2HH and Penicillium oxalicum 114-2 inferred by a computational biology approach.</title>
        <authorList>
            <person name="Lenz A.R."/>
            <person name="Galan-Vasquez E."/>
            <person name="Balbinot E."/>
            <person name="De Abreu F.P."/>
            <person name="De Oliveira N.S."/>
            <person name="Da Rosa L.O."/>
            <person name="De Avila E Silva S."/>
            <person name="Camassola M."/>
            <person name="Dillon A.J.P."/>
            <person name="Perez-Rueda E."/>
        </authorList>
    </citation>
    <scope>NUCLEOTIDE SEQUENCE</scope>
    <source>
        <strain evidence="2">S1M29</strain>
    </source>
</reference>
<feature type="compositionally biased region" description="Basic and acidic residues" evidence="1">
    <location>
        <begin position="11"/>
        <end position="22"/>
    </location>
</feature>
<feature type="region of interest" description="Disordered" evidence="1">
    <location>
        <begin position="1"/>
        <end position="74"/>
    </location>
</feature>
<proteinExistence type="predicted"/>
<feature type="region of interest" description="Disordered" evidence="1">
    <location>
        <begin position="344"/>
        <end position="388"/>
    </location>
</feature>
<keyword evidence="3" id="KW-1185">Reference proteome</keyword>
<dbReference type="OrthoDB" id="5374569at2759"/>
<evidence type="ECO:0000313" key="2">
    <source>
        <dbReference type="EMBL" id="KAF7715252.1"/>
    </source>
</evidence>
<evidence type="ECO:0000256" key="1">
    <source>
        <dbReference type="SAM" id="MobiDB-lite"/>
    </source>
</evidence>
<feature type="compositionally biased region" description="Polar residues" evidence="1">
    <location>
        <begin position="120"/>
        <end position="130"/>
    </location>
</feature>
<accession>A0A8J8WGG9</accession>
<dbReference type="Proteomes" id="UP000631181">
    <property type="component" value="Unassembled WGS sequence"/>
</dbReference>
<sequence length="388" mass="43463">MPRTLPWLIHKGNDSPVKQESRPRKRAKRECTPVDNDDNDEATPKRPPKTPEKRDFFRSSQTPPSSPARQCPPQEFLLEGLDHDDAWIMVEDEFYAVAQSFTQHLHYAEYIRRKKEARSRGTQGLNNLQRPTDGRTALPKESERKKEAEALHARQQAGLADIKPLEEDLDDDDDTTWAGTHLHGLMTSPRKSRSLMGVYGVKSATRAAAGYKQAGGSDGRAAGGDLQRERVSEQRAATDKMADLDGETASETDDLNGDTDQGEETEGEEDDDDLEELAPAQCERSTVSTSKSIARPDRQEVDNAVQVQRVAPAVQTSTRFRSRVQSLFDDLDGLPEPSRCVKVENNSNISSDPEIQPFRNLQTTRHNRDNDSPATKQSRFKNVPTFLL</sequence>
<feature type="region of interest" description="Disordered" evidence="1">
    <location>
        <begin position="210"/>
        <end position="301"/>
    </location>
</feature>
<protein>
    <submittedName>
        <fullName evidence="2">Uncharacterized protein</fullName>
    </submittedName>
</protein>
<feature type="compositionally biased region" description="Basic and acidic residues" evidence="1">
    <location>
        <begin position="226"/>
        <end position="243"/>
    </location>
</feature>
<gene>
    <name evidence="2" type="ORF">PECM_007184</name>
</gene>
<feature type="region of interest" description="Disordered" evidence="1">
    <location>
        <begin position="116"/>
        <end position="167"/>
    </location>
</feature>
<dbReference type="AlphaFoldDB" id="A0A8J8WGG9"/>
<organism evidence="2 3">
    <name type="scientific">Penicillium ucsense</name>
    <dbReference type="NCBI Taxonomy" id="2839758"/>
    <lineage>
        <taxon>Eukaryota</taxon>
        <taxon>Fungi</taxon>
        <taxon>Dikarya</taxon>
        <taxon>Ascomycota</taxon>
        <taxon>Pezizomycotina</taxon>
        <taxon>Eurotiomycetes</taxon>
        <taxon>Eurotiomycetidae</taxon>
        <taxon>Eurotiales</taxon>
        <taxon>Aspergillaceae</taxon>
        <taxon>Penicillium</taxon>
    </lineage>
</organism>
<feature type="compositionally biased region" description="Acidic residues" evidence="1">
    <location>
        <begin position="244"/>
        <end position="276"/>
    </location>
</feature>
<evidence type="ECO:0000313" key="3">
    <source>
        <dbReference type="Proteomes" id="UP000631181"/>
    </source>
</evidence>
<comment type="caution">
    <text evidence="2">The sequence shown here is derived from an EMBL/GenBank/DDBJ whole genome shotgun (WGS) entry which is preliminary data.</text>
</comment>
<name>A0A8J8WGG9_9EURO</name>
<feature type="compositionally biased region" description="Polar residues" evidence="1">
    <location>
        <begin position="283"/>
        <end position="292"/>
    </location>
</feature>
<feature type="compositionally biased region" description="Polar residues" evidence="1">
    <location>
        <begin position="344"/>
        <end position="364"/>
    </location>
</feature>
<feature type="compositionally biased region" description="Basic and acidic residues" evidence="1">
    <location>
        <begin position="138"/>
        <end position="152"/>
    </location>
</feature>
<dbReference type="EMBL" id="WIWV01000063">
    <property type="protein sequence ID" value="KAF7715252.1"/>
    <property type="molecule type" value="Genomic_DNA"/>
</dbReference>